<evidence type="ECO:0000256" key="1">
    <source>
        <dbReference type="SAM" id="MobiDB-lite"/>
    </source>
</evidence>
<keyword evidence="3" id="KW-1185">Reference proteome</keyword>
<dbReference type="EMBL" id="JAAIIF010000018">
    <property type="protein sequence ID" value="NMM96991.1"/>
    <property type="molecule type" value="Genomic_DNA"/>
</dbReference>
<comment type="caution">
    <text evidence="2">The sequence shown here is derived from an EMBL/GenBank/DDBJ whole genome shotgun (WGS) entry which is preliminary data.</text>
</comment>
<dbReference type="RefSeq" id="WP_169080853.1">
    <property type="nucleotide sequence ID" value="NZ_JAAIIF010000018.1"/>
</dbReference>
<organism evidence="2 3">
    <name type="scientific">Bifidobacterium erythrocebi</name>
    <dbReference type="NCBI Taxonomy" id="2675325"/>
    <lineage>
        <taxon>Bacteria</taxon>
        <taxon>Bacillati</taxon>
        <taxon>Actinomycetota</taxon>
        <taxon>Actinomycetes</taxon>
        <taxon>Bifidobacteriales</taxon>
        <taxon>Bifidobacteriaceae</taxon>
        <taxon>Bifidobacterium</taxon>
    </lineage>
</organism>
<reference evidence="2 3" key="1">
    <citation type="submission" date="2020-02" db="EMBL/GenBank/DDBJ databases">
        <title>Characterization of phylogenetic diversity of novel bifidobacterial species isolated in Czech ZOOs.</title>
        <authorList>
            <person name="Lugli G.A."/>
            <person name="Vera N.B."/>
            <person name="Ventura M."/>
        </authorList>
    </citation>
    <scope>NUCLEOTIDE SEQUENCE [LARGE SCALE GENOMIC DNA]</scope>
    <source>
        <strain evidence="2 3">DSM 109960</strain>
    </source>
</reference>
<accession>A0A7Y0HV95</accession>
<protein>
    <submittedName>
        <fullName evidence="2">Uncharacterized protein</fullName>
    </submittedName>
</protein>
<evidence type="ECO:0000313" key="3">
    <source>
        <dbReference type="Proteomes" id="UP000529710"/>
    </source>
</evidence>
<name>A0A7Y0HV95_9BIFI</name>
<proteinExistence type="predicted"/>
<gene>
    <name evidence="2" type="ORF">G1C98_1729</name>
</gene>
<dbReference type="AlphaFoldDB" id="A0A7Y0HV95"/>
<sequence length="251" mass="27651">MSLHRLSRVGSVCSLDGHSGYWSEHADSLYGRALIVHNIIPSSTVACMRTALWVWMGGMFPETVDVLSGSHYRTTRHSRPICAFARRVEREHVVRLGDLNITSPPRTACDIATMANRRPGTAIFADRVADLMHAYCFTPEECHDILDMNPCIGTMPHAKAFLNTARMYYEERNHAKVRGRPVGAGGAGAVAGVSAGTGADAGTNNGFDTDALWHRTVPPKEHEAQEQAAELQNGELRHRGFRGGESWEQER</sequence>
<dbReference type="Proteomes" id="UP000529710">
    <property type="component" value="Unassembled WGS sequence"/>
</dbReference>
<evidence type="ECO:0000313" key="2">
    <source>
        <dbReference type="EMBL" id="NMM96991.1"/>
    </source>
</evidence>
<feature type="region of interest" description="Disordered" evidence="1">
    <location>
        <begin position="221"/>
        <end position="251"/>
    </location>
</feature>